<sequence>MEQELEKLQAENMAVLDNEEKAKIALKEETKRAYLLERELQDTKTEIDQLRKRLEQLEQENKDRLEYALRNKAPS</sequence>
<protein>
    <submittedName>
        <fullName evidence="3">Uncharacterized protein</fullName>
    </submittedName>
</protein>
<name>A0A914RIP9_PAREQ</name>
<dbReference type="WBParaSite" id="PEQ_0000165201-mRNA-1">
    <property type="protein sequence ID" value="PEQ_0000165201-mRNA-1"/>
    <property type="gene ID" value="PEQ_0000165201"/>
</dbReference>
<keyword evidence="1" id="KW-0175">Coiled coil</keyword>
<organism evidence="2 3">
    <name type="scientific">Parascaris equorum</name>
    <name type="common">Equine roundworm</name>
    <dbReference type="NCBI Taxonomy" id="6256"/>
    <lineage>
        <taxon>Eukaryota</taxon>
        <taxon>Metazoa</taxon>
        <taxon>Ecdysozoa</taxon>
        <taxon>Nematoda</taxon>
        <taxon>Chromadorea</taxon>
        <taxon>Rhabditida</taxon>
        <taxon>Spirurina</taxon>
        <taxon>Ascaridomorpha</taxon>
        <taxon>Ascaridoidea</taxon>
        <taxon>Ascarididae</taxon>
        <taxon>Parascaris</taxon>
    </lineage>
</organism>
<keyword evidence="2" id="KW-1185">Reference proteome</keyword>
<dbReference type="Proteomes" id="UP000887564">
    <property type="component" value="Unplaced"/>
</dbReference>
<evidence type="ECO:0000313" key="3">
    <source>
        <dbReference type="WBParaSite" id="PEQ_0000165201-mRNA-1"/>
    </source>
</evidence>
<proteinExistence type="predicted"/>
<feature type="coiled-coil region" evidence="1">
    <location>
        <begin position="5"/>
        <end position="67"/>
    </location>
</feature>
<reference evidence="3" key="1">
    <citation type="submission" date="2022-11" db="UniProtKB">
        <authorList>
            <consortium name="WormBaseParasite"/>
        </authorList>
    </citation>
    <scope>IDENTIFICATION</scope>
</reference>
<evidence type="ECO:0000256" key="1">
    <source>
        <dbReference type="SAM" id="Coils"/>
    </source>
</evidence>
<accession>A0A914RIP9</accession>
<dbReference type="AlphaFoldDB" id="A0A914RIP9"/>
<evidence type="ECO:0000313" key="2">
    <source>
        <dbReference type="Proteomes" id="UP000887564"/>
    </source>
</evidence>